<keyword evidence="1" id="KW-0732">Signal</keyword>
<protein>
    <submittedName>
        <fullName evidence="2">Uncharacterized protein</fullName>
    </submittedName>
</protein>
<feature type="signal peptide" evidence="1">
    <location>
        <begin position="1"/>
        <end position="21"/>
    </location>
</feature>
<dbReference type="RefSeq" id="WP_135276628.1">
    <property type="nucleotide sequence ID" value="NZ_PQVH01000005.1"/>
</dbReference>
<evidence type="ECO:0000256" key="1">
    <source>
        <dbReference type="SAM" id="SignalP"/>
    </source>
</evidence>
<name>A0A4Y9VU40_9PROT</name>
<evidence type="ECO:0000313" key="2">
    <source>
        <dbReference type="EMBL" id="TFW72593.1"/>
    </source>
</evidence>
<dbReference type="Proteomes" id="UP000297706">
    <property type="component" value="Unassembled WGS sequence"/>
</dbReference>
<gene>
    <name evidence="2" type="ORF">C3Y98_03025</name>
</gene>
<feature type="chain" id="PRO_5021376608" evidence="1">
    <location>
        <begin position="22"/>
        <end position="79"/>
    </location>
</feature>
<dbReference type="OrthoDB" id="8538510at2"/>
<comment type="caution">
    <text evidence="2">The sequence shown here is derived from an EMBL/GenBank/DDBJ whole genome shotgun (WGS) entry which is preliminary data.</text>
</comment>
<organism evidence="2 3">
    <name type="scientific">Methylotenera oryzisoli</name>
    <dbReference type="NCBI Taxonomy" id="2080758"/>
    <lineage>
        <taxon>Bacteria</taxon>
        <taxon>Pseudomonadati</taxon>
        <taxon>Pseudomonadota</taxon>
        <taxon>Betaproteobacteria</taxon>
        <taxon>Nitrosomonadales</taxon>
        <taxon>Methylophilaceae</taxon>
        <taxon>Methylotenera</taxon>
    </lineage>
</organism>
<evidence type="ECO:0000313" key="3">
    <source>
        <dbReference type="Proteomes" id="UP000297706"/>
    </source>
</evidence>
<sequence length="79" mass="8765">MKLFALFIYAFCLAVSVNASADEAKDQTSTAQVQQANMQVADTKKVSTNQAVDDEASHQHDALRTQFLGKRPYMEIKAK</sequence>
<keyword evidence="3" id="KW-1185">Reference proteome</keyword>
<accession>A0A4Y9VU40</accession>
<reference evidence="2 3" key="1">
    <citation type="submission" date="2018-02" db="EMBL/GenBank/DDBJ databases">
        <title>A novel lanthanide dependent methylotroph, Methylotenera sp. La3113.</title>
        <authorList>
            <person name="Lv H."/>
            <person name="Tani A."/>
        </authorList>
    </citation>
    <scope>NUCLEOTIDE SEQUENCE [LARGE SCALE GENOMIC DNA]</scope>
    <source>
        <strain evidence="2 3">La3113</strain>
    </source>
</reference>
<proteinExistence type="predicted"/>
<dbReference type="AlphaFoldDB" id="A0A4Y9VU40"/>
<dbReference type="EMBL" id="PQVH01000005">
    <property type="protein sequence ID" value="TFW72593.1"/>
    <property type="molecule type" value="Genomic_DNA"/>
</dbReference>